<dbReference type="InterPro" id="IPR036457">
    <property type="entry name" value="PPM-type-like_dom_sf"/>
</dbReference>
<dbReference type="Proteomes" id="UP000591131">
    <property type="component" value="Unassembled WGS sequence"/>
</dbReference>
<dbReference type="Gene3D" id="3.60.40.10">
    <property type="entry name" value="PPM-type phosphatase domain"/>
    <property type="match status" value="1"/>
</dbReference>
<dbReference type="SUPFAM" id="SSF81606">
    <property type="entry name" value="PP2C-like"/>
    <property type="match status" value="1"/>
</dbReference>
<dbReference type="AlphaFoldDB" id="A0A7J6KRA9"/>
<protein>
    <submittedName>
        <fullName evidence="1">Uncharacterized protein</fullName>
    </submittedName>
</protein>
<sequence>MATMKNMFGSLQQFAGPTGFVAKEPLRFYRKMELSVRGYLSQKRLLPGIGDAVGVSAFLVPRGSMAPREGINSEPGVRIHDLNPAEDRRMILASDGVFDGQTDEQCFCCGVTDNQTSSTSL</sequence>
<dbReference type="EMBL" id="JAAPAO010001487">
    <property type="protein sequence ID" value="KAF4649590.1"/>
    <property type="molecule type" value="Genomic_DNA"/>
</dbReference>
<gene>
    <name evidence="1" type="ORF">FOL47_001915</name>
</gene>
<proteinExistence type="predicted"/>
<dbReference type="OrthoDB" id="10264738at2759"/>
<comment type="caution">
    <text evidence="1">The sequence shown here is derived from an EMBL/GenBank/DDBJ whole genome shotgun (WGS) entry which is preliminary data.</text>
</comment>
<organism evidence="1 2">
    <name type="scientific">Perkinsus chesapeaki</name>
    <name type="common">Clam parasite</name>
    <name type="synonym">Perkinsus andrewsi</name>
    <dbReference type="NCBI Taxonomy" id="330153"/>
    <lineage>
        <taxon>Eukaryota</taxon>
        <taxon>Sar</taxon>
        <taxon>Alveolata</taxon>
        <taxon>Perkinsozoa</taxon>
        <taxon>Perkinsea</taxon>
        <taxon>Perkinsida</taxon>
        <taxon>Perkinsidae</taxon>
        <taxon>Perkinsus</taxon>
    </lineage>
</organism>
<evidence type="ECO:0000313" key="2">
    <source>
        <dbReference type="Proteomes" id="UP000591131"/>
    </source>
</evidence>
<name>A0A7J6KRA9_PERCH</name>
<accession>A0A7J6KRA9</accession>
<reference evidence="1 2" key="1">
    <citation type="submission" date="2020-04" db="EMBL/GenBank/DDBJ databases">
        <title>Perkinsus chesapeaki whole genome sequence.</title>
        <authorList>
            <person name="Bogema D.R."/>
        </authorList>
    </citation>
    <scope>NUCLEOTIDE SEQUENCE [LARGE SCALE GENOMIC DNA]</scope>
    <source>
        <strain evidence="1">ATCC PRA-425</strain>
    </source>
</reference>
<evidence type="ECO:0000313" key="1">
    <source>
        <dbReference type="EMBL" id="KAF4649590.1"/>
    </source>
</evidence>
<keyword evidence="2" id="KW-1185">Reference proteome</keyword>